<comment type="caution">
    <text evidence="8">The sequence shown here is derived from an EMBL/GenBank/DDBJ whole genome shotgun (WGS) entry which is preliminary data.</text>
</comment>
<evidence type="ECO:0000256" key="4">
    <source>
        <dbReference type="RuleBase" id="RU000383"/>
    </source>
</evidence>
<dbReference type="Proteomes" id="UP001530400">
    <property type="component" value="Unassembled WGS sequence"/>
</dbReference>
<organism evidence="8 9">
    <name type="scientific">Cyclotella atomus</name>
    <dbReference type="NCBI Taxonomy" id="382360"/>
    <lineage>
        <taxon>Eukaryota</taxon>
        <taxon>Sar</taxon>
        <taxon>Stramenopiles</taxon>
        <taxon>Ochrophyta</taxon>
        <taxon>Bacillariophyta</taxon>
        <taxon>Coscinodiscophyceae</taxon>
        <taxon>Thalassiosirophycidae</taxon>
        <taxon>Stephanodiscales</taxon>
        <taxon>Stephanodiscaceae</taxon>
        <taxon>Cyclotella</taxon>
    </lineage>
</organism>
<evidence type="ECO:0000259" key="6">
    <source>
        <dbReference type="SMART" id="SM00385"/>
    </source>
</evidence>
<dbReference type="SMART" id="SM01332">
    <property type="entry name" value="Cyclin_C"/>
    <property type="match status" value="1"/>
</dbReference>
<comment type="similarity">
    <text evidence="4">Belongs to the cyclin family.</text>
</comment>
<reference evidence="8 9" key="1">
    <citation type="submission" date="2024-10" db="EMBL/GenBank/DDBJ databases">
        <title>Updated reference genomes for cyclostephanoid diatoms.</title>
        <authorList>
            <person name="Roberts W.R."/>
            <person name="Alverson A.J."/>
        </authorList>
    </citation>
    <scope>NUCLEOTIDE SEQUENCE [LARGE SCALE GENOMIC DNA]</scope>
    <source>
        <strain evidence="8 9">AJA010-31</strain>
    </source>
</reference>
<feature type="domain" description="Cyclin C-terminal" evidence="7">
    <location>
        <begin position="423"/>
        <end position="577"/>
    </location>
</feature>
<feature type="compositionally biased region" description="Polar residues" evidence="5">
    <location>
        <begin position="1"/>
        <end position="16"/>
    </location>
</feature>
<evidence type="ECO:0000256" key="1">
    <source>
        <dbReference type="ARBA" id="ARBA00022618"/>
    </source>
</evidence>
<sequence length="585" mass="65253">MAKPTSLRTCKSIGSRTRSKRPDAPTVAIPANGKVKKKQTKLKVKRTDNAAATESKGTEAKKRSTNADEAKGVKDAEKVSKRHRVSESPQISRPDSEQFGSSNRIAAATSKSDENNATVKPEEISTAAAIATTQSDSATSSKAVKLPTDTKHKPTETTTAIKLKETPRQNSIIRRRNITPSPTLSLASAPAFPTKWQGLSHKTTSTKVPPGVTNLSLHPHFCCPQSSHSHRGYSWLSSQQRCGCTLDSDHNTSESLSEVYLGHYGVHNQDWKTEKWLLDCTQRIKDGTSTIDNQRIEHYLDYLPRQTHLNANMRAILMDWMVEMSMEYGLHAETVYLSVVLVDRALACAGYGEKKKNCGLLVEKDKLQCVGCACTLIASKLLEITPPTVQDFCYISDNSYTVKEILECEAGICSALRFNFNYGTTYKYVDHFLRASFATPNGKVKVQKKMMEWMIFYFLDLSLLDYKFVGIKPSLVAAAAVYLARATLGIREVPPISANSPFIDPNAPMFQSIQRCSSAGFWTKTLQHYTGYDKWDLEEPVKMLRRLHENAESNHLKSVYTKFKSEAFGKVAFKTVLNEDDLGFF</sequence>
<evidence type="ECO:0000313" key="8">
    <source>
        <dbReference type="EMBL" id="KAL3796601.1"/>
    </source>
</evidence>
<dbReference type="InterPro" id="IPR039361">
    <property type="entry name" value="Cyclin"/>
</dbReference>
<dbReference type="SUPFAM" id="SSF47954">
    <property type="entry name" value="Cyclin-like"/>
    <property type="match status" value="2"/>
</dbReference>
<evidence type="ECO:0000256" key="3">
    <source>
        <dbReference type="ARBA" id="ARBA00023306"/>
    </source>
</evidence>
<protein>
    <recommendedName>
        <fullName evidence="10">Cyclin N-terminal domain-containing protein</fullName>
    </recommendedName>
</protein>
<dbReference type="AlphaFoldDB" id="A0ABD3Q9H6"/>
<evidence type="ECO:0000259" key="7">
    <source>
        <dbReference type="SMART" id="SM01332"/>
    </source>
</evidence>
<dbReference type="Pfam" id="PF00134">
    <property type="entry name" value="Cyclin_N"/>
    <property type="match status" value="1"/>
</dbReference>
<dbReference type="GO" id="GO:0051301">
    <property type="term" value="P:cell division"/>
    <property type="evidence" value="ECO:0007669"/>
    <property type="project" value="UniProtKB-KW"/>
</dbReference>
<name>A0ABD3Q9H6_9STRA</name>
<dbReference type="EMBL" id="JALLPJ020000292">
    <property type="protein sequence ID" value="KAL3796601.1"/>
    <property type="molecule type" value="Genomic_DNA"/>
</dbReference>
<accession>A0ABD3Q9H6</accession>
<dbReference type="InterPro" id="IPR006671">
    <property type="entry name" value="Cyclin_N"/>
</dbReference>
<feature type="region of interest" description="Disordered" evidence="5">
    <location>
        <begin position="1"/>
        <end position="158"/>
    </location>
</feature>
<keyword evidence="3" id="KW-0131">Cell cycle</keyword>
<keyword evidence="1" id="KW-0132">Cell division</keyword>
<proteinExistence type="inferred from homology"/>
<dbReference type="Gene3D" id="1.10.472.10">
    <property type="entry name" value="Cyclin-like"/>
    <property type="match status" value="2"/>
</dbReference>
<dbReference type="Pfam" id="PF02984">
    <property type="entry name" value="Cyclin_C"/>
    <property type="match status" value="1"/>
</dbReference>
<dbReference type="InterPro" id="IPR013763">
    <property type="entry name" value="Cyclin-like_dom"/>
</dbReference>
<gene>
    <name evidence="8" type="ORF">ACHAWO_010305</name>
</gene>
<dbReference type="SMART" id="SM00385">
    <property type="entry name" value="CYCLIN"/>
    <property type="match status" value="2"/>
</dbReference>
<dbReference type="InterPro" id="IPR036915">
    <property type="entry name" value="Cyclin-like_sf"/>
</dbReference>
<feature type="compositionally biased region" description="Low complexity" evidence="5">
    <location>
        <begin position="125"/>
        <end position="143"/>
    </location>
</feature>
<evidence type="ECO:0000313" key="9">
    <source>
        <dbReference type="Proteomes" id="UP001530400"/>
    </source>
</evidence>
<evidence type="ECO:0000256" key="2">
    <source>
        <dbReference type="ARBA" id="ARBA00023127"/>
    </source>
</evidence>
<dbReference type="FunFam" id="1.10.472.10:FF:000001">
    <property type="entry name" value="G2/mitotic-specific cyclin"/>
    <property type="match status" value="1"/>
</dbReference>
<feature type="compositionally biased region" description="Basic residues" evidence="5">
    <location>
        <begin position="34"/>
        <end position="44"/>
    </location>
</feature>
<dbReference type="PANTHER" id="PTHR10177">
    <property type="entry name" value="CYCLINS"/>
    <property type="match status" value="1"/>
</dbReference>
<feature type="compositionally biased region" description="Basic and acidic residues" evidence="5">
    <location>
        <begin position="56"/>
        <end position="79"/>
    </location>
</feature>
<feature type="compositionally biased region" description="Polar residues" evidence="5">
    <location>
        <begin position="87"/>
        <end position="104"/>
    </location>
</feature>
<dbReference type="InterPro" id="IPR004367">
    <property type="entry name" value="Cyclin_C-dom"/>
</dbReference>
<feature type="domain" description="Cyclin-like" evidence="6">
    <location>
        <begin position="427"/>
        <end position="549"/>
    </location>
</feature>
<evidence type="ECO:0000256" key="5">
    <source>
        <dbReference type="SAM" id="MobiDB-lite"/>
    </source>
</evidence>
<keyword evidence="9" id="KW-1185">Reference proteome</keyword>
<keyword evidence="2 4" id="KW-0195">Cyclin</keyword>
<evidence type="ECO:0008006" key="10">
    <source>
        <dbReference type="Google" id="ProtNLM"/>
    </source>
</evidence>
<feature type="domain" description="Cyclin-like" evidence="6">
    <location>
        <begin position="319"/>
        <end position="414"/>
    </location>
</feature>